<proteinExistence type="predicted"/>
<evidence type="ECO:0000256" key="1">
    <source>
        <dbReference type="ARBA" id="ARBA00004651"/>
    </source>
</evidence>
<dbReference type="InterPro" id="IPR017039">
    <property type="entry name" value="Virul_fac_BrkB"/>
</dbReference>
<dbReference type="RefSeq" id="WP_158050810.1">
    <property type="nucleotide sequence ID" value="NZ_WBKB01000001.1"/>
</dbReference>
<protein>
    <submittedName>
        <fullName evidence="8">YihY/virulence factor BrkB family protein</fullName>
    </submittedName>
</protein>
<feature type="compositionally biased region" description="Basic and acidic residues" evidence="6">
    <location>
        <begin position="397"/>
        <end position="415"/>
    </location>
</feature>
<feature type="transmembrane region" description="Helical" evidence="7">
    <location>
        <begin position="177"/>
        <end position="204"/>
    </location>
</feature>
<evidence type="ECO:0000313" key="8">
    <source>
        <dbReference type="EMBL" id="KAB1644797.1"/>
    </source>
</evidence>
<dbReference type="Proteomes" id="UP000433493">
    <property type="component" value="Unassembled WGS sequence"/>
</dbReference>
<feature type="transmembrane region" description="Helical" evidence="7">
    <location>
        <begin position="253"/>
        <end position="272"/>
    </location>
</feature>
<feature type="transmembrane region" description="Helical" evidence="7">
    <location>
        <begin position="127"/>
        <end position="148"/>
    </location>
</feature>
<evidence type="ECO:0000256" key="4">
    <source>
        <dbReference type="ARBA" id="ARBA00022989"/>
    </source>
</evidence>
<keyword evidence="9" id="KW-1185">Reference proteome</keyword>
<feature type="region of interest" description="Disordered" evidence="6">
    <location>
        <begin position="390"/>
        <end position="415"/>
    </location>
</feature>
<feature type="transmembrane region" description="Helical" evidence="7">
    <location>
        <begin position="65"/>
        <end position="88"/>
    </location>
</feature>
<accession>A0A7J5BEW2</accession>
<dbReference type="PANTHER" id="PTHR30213:SF1">
    <property type="entry name" value="INNER MEMBRANE PROTEIN YHJD"/>
    <property type="match status" value="1"/>
</dbReference>
<name>A0A7J5BEW2_9MICO</name>
<evidence type="ECO:0000256" key="3">
    <source>
        <dbReference type="ARBA" id="ARBA00022692"/>
    </source>
</evidence>
<dbReference type="OrthoDB" id="3229302at2"/>
<organism evidence="8 9">
    <name type="scientific">Gulosibacter chungangensis</name>
    <dbReference type="NCBI Taxonomy" id="979746"/>
    <lineage>
        <taxon>Bacteria</taxon>
        <taxon>Bacillati</taxon>
        <taxon>Actinomycetota</taxon>
        <taxon>Actinomycetes</taxon>
        <taxon>Micrococcales</taxon>
        <taxon>Microbacteriaceae</taxon>
        <taxon>Gulosibacter</taxon>
    </lineage>
</organism>
<sequence>MSDNREHELSTARATIFPPYPNVEEDAGLGKKLGAFVQWVQATRPLRAIQHWTARRGGTLAGGMAYSGLFSAFAALLVFFSVAGLVLAKNEDLLLRIIDSIAESVPGLIGETGVISTDTLLSLETTASFTAAGILALVSTLWTALNFLNGARLSIRAMFDLPTKTERSFVKMKLVDLLLLVLFGVGLAISAVLTAASYGVVAWLLRDVLHLEISGFVNGVIGFGSIIITLLFDALVVAAMLRTLSEVRIPLNTLWQAALLGGIAITVLKQLGSLLLGGASSNPLLATFATLIGVLIFFNFICMVLLISAAWAKVTMDDVGQAPRLLTAEEADAIASVTELKARRERLAADRIRVLEELDATPRGKRRKLRREYEKIVQEQEALEQEALEQRLGYDPTEAHAHRNGIDPDDVQIRR</sequence>
<dbReference type="PANTHER" id="PTHR30213">
    <property type="entry name" value="INNER MEMBRANE PROTEIN YHJD"/>
    <property type="match status" value="1"/>
</dbReference>
<evidence type="ECO:0000256" key="6">
    <source>
        <dbReference type="SAM" id="MobiDB-lite"/>
    </source>
</evidence>
<keyword evidence="4 7" id="KW-1133">Transmembrane helix</keyword>
<reference evidence="8 9" key="1">
    <citation type="submission" date="2019-09" db="EMBL/GenBank/DDBJ databases">
        <title>Phylogeny of genus Pseudoclavibacter and closely related genus.</title>
        <authorList>
            <person name="Li Y."/>
        </authorList>
    </citation>
    <scope>NUCLEOTIDE SEQUENCE [LARGE SCALE GENOMIC DNA]</scope>
    <source>
        <strain evidence="8 9">KCTC 13959</strain>
    </source>
</reference>
<comment type="subcellular location">
    <subcellularLocation>
        <location evidence="1">Cell membrane</location>
        <topology evidence="1">Multi-pass membrane protein</topology>
    </subcellularLocation>
</comment>
<comment type="caution">
    <text evidence="8">The sequence shown here is derived from an EMBL/GenBank/DDBJ whole genome shotgun (WGS) entry which is preliminary data.</text>
</comment>
<feature type="transmembrane region" description="Helical" evidence="7">
    <location>
        <begin position="216"/>
        <end position="241"/>
    </location>
</feature>
<keyword evidence="2" id="KW-1003">Cell membrane</keyword>
<gene>
    <name evidence="8" type="ORF">F8O05_00505</name>
</gene>
<evidence type="ECO:0000256" key="7">
    <source>
        <dbReference type="SAM" id="Phobius"/>
    </source>
</evidence>
<dbReference type="Pfam" id="PF03631">
    <property type="entry name" value="Virul_fac_BrkB"/>
    <property type="match status" value="1"/>
</dbReference>
<keyword evidence="3 7" id="KW-0812">Transmembrane</keyword>
<feature type="transmembrane region" description="Helical" evidence="7">
    <location>
        <begin position="284"/>
        <end position="307"/>
    </location>
</feature>
<evidence type="ECO:0000256" key="5">
    <source>
        <dbReference type="ARBA" id="ARBA00023136"/>
    </source>
</evidence>
<dbReference type="EMBL" id="WBKB01000001">
    <property type="protein sequence ID" value="KAB1644797.1"/>
    <property type="molecule type" value="Genomic_DNA"/>
</dbReference>
<keyword evidence="5 7" id="KW-0472">Membrane</keyword>
<evidence type="ECO:0000256" key="2">
    <source>
        <dbReference type="ARBA" id="ARBA00022475"/>
    </source>
</evidence>
<dbReference type="AlphaFoldDB" id="A0A7J5BEW2"/>
<dbReference type="GO" id="GO:0005886">
    <property type="term" value="C:plasma membrane"/>
    <property type="evidence" value="ECO:0007669"/>
    <property type="project" value="UniProtKB-SubCell"/>
</dbReference>
<evidence type="ECO:0000313" key="9">
    <source>
        <dbReference type="Proteomes" id="UP000433493"/>
    </source>
</evidence>